<evidence type="ECO:0000313" key="3">
    <source>
        <dbReference type="Proteomes" id="UP000695022"/>
    </source>
</evidence>
<protein>
    <submittedName>
        <fullName evidence="4">Zinc finger BED domain-containing protein 4-like</fullName>
    </submittedName>
</protein>
<dbReference type="Pfam" id="PF05699">
    <property type="entry name" value="Dimer_Tnp_hAT"/>
    <property type="match status" value="1"/>
</dbReference>
<reference evidence="4" key="1">
    <citation type="submission" date="2025-08" db="UniProtKB">
        <authorList>
            <consortium name="RefSeq"/>
        </authorList>
    </citation>
    <scope>IDENTIFICATION</scope>
</reference>
<evidence type="ECO:0000259" key="2">
    <source>
        <dbReference type="Pfam" id="PF05699"/>
    </source>
</evidence>
<feature type="region of interest" description="Disordered" evidence="1">
    <location>
        <begin position="466"/>
        <end position="505"/>
    </location>
</feature>
<dbReference type="GeneID" id="106820001"/>
<feature type="compositionally biased region" description="Low complexity" evidence="1">
    <location>
        <begin position="477"/>
        <end position="487"/>
    </location>
</feature>
<keyword evidence="3" id="KW-1185">Reference proteome</keyword>
<sequence>MWTHLNRHHFEEVHAKVKCEDSSTPCVSVSGLSAAEPPLPSLDIDRHQPTTTGTTTRQIGAKLHQPSVASFLETRKPYPMGGRRVREINQALAEFVASDMRPLSVVEGAGFKNLLHTLDSRYEPISRNTLLEKYIVPMYQVTTQVVKEDIAKAEAHSFTTDAWSSSAMQSYVTTTVHYIDPSTFELKCNVLDTHQISGSHTGARLASEMQATQVKWGLKNVKGVSDNAANVQSALNIYDVPHFGCFAHTINLSVSKGLDDPAMKKLLGRVRALVSTFKQSYLRTEQLHINEKLVGLKNLQLIQDVATRWNSQYYMIDRLLAVYPAVYSSLYGGSHEHLLLSDEDRKVLEEMQMILKVFEKATKKVSAEKEPTAGLILPYLEAFVNRDLVYKDTDLPIIKRLKTQIRSDLNKRYQTVKEKSLLGLTSVLDPRVRTLDWMSEEDKEAIYSSLKEECIACAPLNQPLKIKAQPTDDNPVPSTSTASSPSPAKKRRTDDSESDDDLDGVVFVNAEGPKTTEARVIDELASYRQEPSLGVKYGDPLIWWKAHRLKYPILAAVMRQYLNIPASSVPSERVFSTAGGVFRKRESLVPENANILVFLYQNYEKYKSVVLPRWRHIVS</sequence>
<dbReference type="RefSeq" id="XP_014680050.1">
    <property type="nucleotide sequence ID" value="XM_014824564.1"/>
</dbReference>
<evidence type="ECO:0000313" key="4">
    <source>
        <dbReference type="RefSeq" id="XP_014680050.1"/>
    </source>
</evidence>
<dbReference type="SUPFAM" id="SSF53098">
    <property type="entry name" value="Ribonuclease H-like"/>
    <property type="match status" value="1"/>
</dbReference>
<dbReference type="Gene3D" id="1.10.10.1070">
    <property type="entry name" value="Zinc finger, BED domain-containing"/>
    <property type="match status" value="1"/>
</dbReference>
<feature type="domain" description="HAT C-terminal dimerisation" evidence="2">
    <location>
        <begin position="523"/>
        <end position="602"/>
    </location>
</feature>
<dbReference type="InterPro" id="IPR012337">
    <property type="entry name" value="RNaseH-like_sf"/>
</dbReference>
<gene>
    <name evidence="4" type="primary">LOC106820001</name>
</gene>
<feature type="region of interest" description="Disordered" evidence="1">
    <location>
        <begin position="37"/>
        <end position="57"/>
    </location>
</feature>
<proteinExistence type="predicted"/>
<organism evidence="3 4">
    <name type="scientific">Priapulus caudatus</name>
    <name type="common">Priapulid worm</name>
    <dbReference type="NCBI Taxonomy" id="37621"/>
    <lineage>
        <taxon>Eukaryota</taxon>
        <taxon>Metazoa</taxon>
        <taxon>Ecdysozoa</taxon>
        <taxon>Scalidophora</taxon>
        <taxon>Priapulida</taxon>
        <taxon>Priapulimorpha</taxon>
        <taxon>Priapulimorphida</taxon>
        <taxon>Priapulidae</taxon>
        <taxon>Priapulus</taxon>
    </lineage>
</organism>
<dbReference type="InterPro" id="IPR008906">
    <property type="entry name" value="HATC_C_dom"/>
</dbReference>
<dbReference type="PANTHER" id="PTHR46169">
    <property type="entry name" value="DNA REPLICATION-RELATED ELEMENT FACTOR, ISOFORM A"/>
    <property type="match status" value="1"/>
</dbReference>
<accession>A0ABM1F6H9</accession>
<name>A0ABM1F6H9_PRICU</name>
<dbReference type="InterPro" id="IPR052717">
    <property type="entry name" value="Vacuolar_transposase_reg"/>
</dbReference>
<dbReference type="Proteomes" id="UP000695022">
    <property type="component" value="Unplaced"/>
</dbReference>
<evidence type="ECO:0000256" key="1">
    <source>
        <dbReference type="SAM" id="MobiDB-lite"/>
    </source>
</evidence>
<dbReference type="PANTHER" id="PTHR46169:SF29">
    <property type="entry name" value="DNA REPLICATION-RELATED ELEMENT FACTOR, ISOFORM A"/>
    <property type="match status" value="1"/>
</dbReference>
<dbReference type="SUPFAM" id="SSF140996">
    <property type="entry name" value="Hermes dimerisation domain"/>
    <property type="match status" value="1"/>
</dbReference>